<evidence type="ECO:0000313" key="2">
    <source>
        <dbReference type="EnsemblMetazoa" id="MESCA011012-PA"/>
    </source>
</evidence>
<feature type="compositionally biased region" description="Low complexity" evidence="1">
    <location>
        <begin position="25"/>
        <end position="56"/>
    </location>
</feature>
<name>T1H414_MEGSC</name>
<sequence>MQSTQNAMQNSQANGENYYEFNRWQINQQQQQQQQQTQQQQQQNVQNQEQKVQNPQPSSHPQPAHMQSSVPHSSSQSHLSSYYPAFPQQISSQYAACMSQQTTPSIYNLVPHTNNQTHLANTQQRSSEPSSPSPSNITSNKVIVPNIEEELKFLSETDPKKILASHRANKKVSNNTNSSSSSTTNTNETSNNVYQPCNDKKTTQKCGFMDSYLKFLQGDRDESPSPNNLKTGRKINYKPDI</sequence>
<feature type="region of interest" description="Disordered" evidence="1">
    <location>
        <begin position="165"/>
        <end position="204"/>
    </location>
</feature>
<reference evidence="3" key="1">
    <citation type="submission" date="2013-02" db="EMBL/GenBank/DDBJ databases">
        <authorList>
            <person name="Hughes D."/>
        </authorList>
    </citation>
    <scope>NUCLEOTIDE SEQUENCE</scope>
    <source>
        <strain>Durham</strain>
        <strain evidence="3">NC isolate 2 -- Noor lab</strain>
    </source>
</reference>
<organism evidence="2 3">
    <name type="scientific">Megaselia scalaris</name>
    <name type="common">Humpbacked fly</name>
    <name type="synonym">Phora scalaris</name>
    <dbReference type="NCBI Taxonomy" id="36166"/>
    <lineage>
        <taxon>Eukaryota</taxon>
        <taxon>Metazoa</taxon>
        <taxon>Ecdysozoa</taxon>
        <taxon>Arthropoda</taxon>
        <taxon>Hexapoda</taxon>
        <taxon>Insecta</taxon>
        <taxon>Pterygota</taxon>
        <taxon>Neoptera</taxon>
        <taxon>Endopterygota</taxon>
        <taxon>Diptera</taxon>
        <taxon>Brachycera</taxon>
        <taxon>Muscomorpha</taxon>
        <taxon>Platypezoidea</taxon>
        <taxon>Phoridae</taxon>
        <taxon>Megaseliini</taxon>
        <taxon>Megaselia</taxon>
    </lineage>
</organism>
<dbReference type="HOGENOM" id="CLU_1152857_0_0_1"/>
<dbReference type="EMBL" id="CAQQ02066905">
    <property type="status" value="NOT_ANNOTATED_CDS"/>
    <property type="molecule type" value="Genomic_DNA"/>
</dbReference>
<evidence type="ECO:0000256" key="1">
    <source>
        <dbReference type="SAM" id="MobiDB-lite"/>
    </source>
</evidence>
<dbReference type="AlphaFoldDB" id="T1H414"/>
<keyword evidence="3" id="KW-1185">Reference proteome</keyword>
<proteinExistence type="predicted"/>
<dbReference type="EnsemblMetazoa" id="MESCA011012-RA">
    <property type="protein sequence ID" value="MESCA011012-PA"/>
    <property type="gene ID" value="MESCA011012"/>
</dbReference>
<dbReference type="EMBL" id="CAQQ02066903">
    <property type="status" value="NOT_ANNOTATED_CDS"/>
    <property type="molecule type" value="Genomic_DNA"/>
</dbReference>
<feature type="compositionally biased region" description="Low complexity" evidence="1">
    <location>
        <begin position="126"/>
        <end position="135"/>
    </location>
</feature>
<feature type="compositionally biased region" description="Basic residues" evidence="1">
    <location>
        <begin position="231"/>
        <end position="241"/>
    </location>
</feature>
<accession>T1H414</accession>
<protein>
    <submittedName>
        <fullName evidence="2">Uncharacterized protein</fullName>
    </submittedName>
</protein>
<feature type="compositionally biased region" description="Low complexity" evidence="1">
    <location>
        <begin position="173"/>
        <end position="192"/>
    </location>
</feature>
<dbReference type="EMBL" id="CAQQ02066904">
    <property type="status" value="NOT_ANNOTATED_CDS"/>
    <property type="molecule type" value="Genomic_DNA"/>
</dbReference>
<feature type="compositionally biased region" description="Low complexity" evidence="1">
    <location>
        <begin position="67"/>
        <end position="80"/>
    </location>
</feature>
<dbReference type="Proteomes" id="UP000015102">
    <property type="component" value="Unassembled WGS sequence"/>
</dbReference>
<feature type="compositionally biased region" description="Polar residues" evidence="1">
    <location>
        <begin position="1"/>
        <end position="15"/>
    </location>
</feature>
<feature type="region of interest" description="Disordered" evidence="1">
    <location>
        <begin position="1"/>
        <end position="80"/>
    </location>
</feature>
<feature type="region of interest" description="Disordered" evidence="1">
    <location>
        <begin position="217"/>
        <end position="241"/>
    </location>
</feature>
<evidence type="ECO:0000313" key="3">
    <source>
        <dbReference type="Proteomes" id="UP000015102"/>
    </source>
</evidence>
<reference evidence="2" key="2">
    <citation type="submission" date="2015-06" db="UniProtKB">
        <authorList>
            <consortium name="EnsemblMetazoa"/>
        </authorList>
    </citation>
    <scope>IDENTIFICATION</scope>
</reference>
<feature type="region of interest" description="Disordered" evidence="1">
    <location>
        <begin position="118"/>
        <end position="142"/>
    </location>
</feature>